<organism evidence="1 2">
    <name type="scientific">Opisthorchis viverrini</name>
    <name type="common">Southeast Asian liver fluke</name>
    <dbReference type="NCBI Taxonomy" id="6198"/>
    <lineage>
        <taxon>Eukaryota</taxon>
        <taxon>Metazoa</taxon>
        <taxon>Spiralia</taxon>
        <taxon>Lophotrochozoa</taxon>
        <taxon>Platyhelminthes</taxon>
        <taxon>Trematoda</taxon>
        <taxon>Digenea</taxon>
        <taxon>Opisthorchiida</taxon>
        <taxon>Opisthorchiata</taxon>
        <taxon>Opisthorchiidae</taxon>
        <taxon>Opisthorchis</taxon>
    </lineage>
</organism>
<dbReference type="AlphaFoldDB" id="A0A074ZEG0"/>
<sequence>MNRFGGEMRSVTKLRRMTGTTFADQECESFAVVYQRFQGTQSIFGNTRHVAVEDDKKRPWVRKDSDILENMQALVCATQYMSFRMTTQALKRTNPPPPYSVIALQIDGFYSEEKLLQKGNHTPRVVVGPSEIKRGPRDPHCAWLGTLNIWLPKDVSGVFVVSFYRDCLSECLEIVVKKVGGPGREHSRLTRPCTLSRSVDSGTLNAVAAPRKDMP</sequence>
<evidence type="ECO:0000313" key="1">
    <source>
        <dbReference type="EMBL" id="KER25563.1"/>
    </source>
</evidence>
<dbReference type="EMBL" id="KL596773">
    <property type="protein sequence ID" value="KER25563.1"/>
    <property type="molecule type" value="Genomic_DNA"/>
</dbReference>
<proteinExistence type="predicted"/>
<gene>
    <name evidence="1" type="ORF">T265_07022</name>
</gene>
<reference evidence="1 2" key="1">
    <citation type="submission" date="2013-11" db="EMBL/GenBank/DDBJ databases">
        <title>Opisthorchis viverrini - life in the bile duct.</title>
        <authorList>
            <person name="Young N.D."/>
            <person name="Nagarajan N."/>
            <person name="Lin S.J."/>
            <person name="Korhonen P.K."/>
            <person name="Jex A.R."/>
            <person name="Hall R.S."/>
            <person name="Safavi-Hemami H."/>
            <person name="Kaewkong W."/>
            <person name="Bertrand D."/>
            <person name="Gao S."/>
            <person name="Seet Q."/>
            <person name="Wongkham S."/>
            <person name="Teh B.T."/>
            <person name="Wongkham C."/>
            <person name="Intapan P.M."/>
            <person name="Maleewong W."/>
            <person name="Yang X."/>
            <person name="Hu M."/>
            <person name="Wang Z."/>
            <person name="Hofmann A."/>
            <person name="Sternberg P.W."/>
            <person name="Tan P."/>
            <person name="Wang J."/>
            <person name="Gasser R.B."/>
        </authorList>
    </citation>
    <scope>NUCLEOTIDE SEQUENCE [LARGE SCALE GENOMIC DNA]</scope>
</reference>
<dbReference type="CTD" id="20321201"/>
<dbReference type="KEGG" id="ovi:T265_07022"/>
<name>A0A074ZEG0_OPIVI</name>
<accession>A0A074ZEG0</accession>
<evidence type="ECO:0000313" key="2">
    <source>
        <dbReference type="Proteomes" id="UP000054324"/>
    </source>
</evidence>
<dbReference type="GeneID" id="20321201"/>
<dbReference type="Proteomes" id="UP000054324">
    <property type="component" value="Unassembled WGS sequence"/>
</dbReference>
<protein>
    <submittedName>
        <fullName evidence="1">Uncharacterized protein</fullName>
    </submittedName>
</protein>
<keyword evidence="2" id="KW-1185">Reference proteome</keyword>
<dbReference type="RefSeq" id="XP_009170707.1">
    <property type="nucleotide sequence ID" value="XM_009172443.1"/>
</dbReference>